<evidence type="ECO:0000256" key="4">
    <source>
        <dbReference type="ARBA" id="ARBA00022475"/>
    </source>
</evidence>
<keyword evidence="3" id="KW-0813">Transport</keyword>
<evidence type="ECO:0000256" key="6">
    <source>
        <dbReference type="ARBA" id="ARBA00022692"/>
    </source>
</evidence>
<comment type="subcellular location">
    <subcellularLocation>
        <location evidence="1">Cell membrane</location>
        <topology evidence="1">Multi-pass membrane protein</topology>
    </subcellularLocation>
</comment>
<evidence type="ECO:0000313" key="15">
    <source>
        <dbReference type="Proteomes" id="UP000199064"/>
    </source>
</evidence>
<feature type="transmembrane region" description="Helical" evidence="11">
    <location>
        <begin position="239"/>
        <end position="261"/>
    </location>
</feature>
<evidence type="ECO:0000256" key="11">
    <source>
        <dbReference type="SAM" id="Phobius"/>
    </source>
</evidence>
<evidence type="ECO:0000259" key="12">
    <source>
        <dbReference type="PROSITE" id="PS50893"/>
    </source>
</evidence>
<dbReference type="InterPro" id="IPR027417">
    <property type="entry name" value="P-loop_NTPase"/>
</dbReference>
<feature type="domain" description="ABC transporter" evidence="12">
    <location>
        <begin position="937"/>
        <end position="1171"/>
    </location>
</feature>
<feature type="transmembrane region" description="Helical" evidence="11">
    <location>
        <begin position="878"/>
        <end position="903"/>
    </location>
</feature>
<feature type="transmembrane region" description="Helical" evidence="11">
    <location>
        <begin position="267"/>
        <end position="288"/>
    </location>
</feature>
<keyword evidence="9 11" id="KW-1133">Transmembrane helix</keyword>
<evidence type="ECO:0000256" key="9">
    <source>
        <dbReference type="ARBA" id="ARBA00022989"/>
    </source>
</evidence>
<dbReference type="RefSeq" id="WP_177175047.1">
    <property type="nucleotide sequence ID" value="NZ_FNSL01000001.1"/>
</dbReference>
<feature type="domain" description="ABC transporter" evidence="12">
    <location>
        <begin position="329"/>
        <end position="563"/>
    </location>
</feature>
<dbReference type="SUPFAM" id="SSF52540">
    <property type="entry name" value="P-loop containing nucleoside triphosphate hydrolases"/>
    <property type="match status" value="2"/>
</dbReference>
<sequence length="1193" mass="128185">MKSILLQERMALAISAALAFLANLLGLAPCYAVYRVAILVNDGRLSHAALWTFITLAFAAILGRAALSAASTSLSHRAAYRALHDLRLVLIERLDGVSLGFFAKRSTAELKKIISEDVEQVEEVLAHAVPDIVSATAVPLTAGLFLAFFDWRLALAALAMFPLIVGLYPLSLIMARNEVAGYFAGSVALRAAVVEFLRGMKVIRSFVGGQGAFRRLDEAIGGMADATYRMSVAAALPSALMMAALRANVLVVLPTGGLLYLSGGIDLPTLILFLLLGLGVNASVYKLLYTAGSFAMRMQTAGANIRSILDAEQMEVQGSGVEIPTRYDIAFDNVSFAYGENGRGVRGTDFRVDAGELVAIVGPSGSGKTTLARLAGRFWDVDGGAVAVGGVDIRRIDRQSLSAMMSFILQDAYLLNDTIAGNIRAGRPDASDAEVEDAARRALVFDFALELERGLDTPVGEGGRLLSGGQRQRVAIARAILRAAPIVIMDEATSALDPDSEAEVLVALRELSKGRTVIAIAHRVDTIRHADRILLMREGEIVASGKHETLLKESPDYARLYEQYAAADGWSLAKGCAAGSPEIATQAEQKPFVDTAQPALDLPEEGGTLRTALALAGPMRRELFGRALPLLMLEALMMGAPVIAVLMLMLDVISGELTQQRIWFYAAVVLGLFTLQVLCNLVANRSLWKVQTGVVAALQRRLADQLAHIPLGQLTRRDTGALETLLTQHTTELNYVTPAMQLVRSLVAPVISLILMVLLDWRMALAIVATVPVFLLVVAWSDRVAVGVWQRMVLAREDLSARIMDHLQSIPTFRSLGLEGRVSGPLRESLAGHRDISLSTVTRVAPTVGLGQAVLEAGFCVLLGVGGTLAISGRIDSAVLLIFMVIGLFFYGPLGDAFELTFYRRQQERAFVRIREVLAMERLSEPHAVGKPHDTGIEFERVSFSYDRALPALRLASFVLPAGGLYALVGPSGSGKSTVLNLLARFWDVDEGAVRIGGVDLRDMSEGQRAGMFATVFQDTFLFDDTVAGNLRIAKPEATDSQLEAACRAAACHGFIEALEQGYDTHIGENGQLLSGGQRQRLAIARALLKDAPIILLDEATASVDPESEFEIRTAIASLCAGRTVIVVAHKLRSITGADAILVFENGSLVADGRHEKLLSDCAVYRRLWNAERAAREGAVPAGQGAEYDKTIS</sequence>
<evidence type="ECO:0000256" key="5">
    <source>
        <dbReference type="ARBA" id="ARBA00022597"/>
    </source>
</evidence>
<dbReference type="InterPro" id="IPR003439">
    <property type="entry name" value="ABC_transporter-like_ATP-bd"/>
</dbReference>
<feature type="transmembrane region" description="Helical" evidence="11">
    <location>
        <begin position="153"/>
        <end position="173"/>
    </location>
</feature>
<evidence type="ECO:0000256" key="1">
    <source>
        <dbReference type="ARBA" id="ARBA00004651"/>
    </source>
</evidence>
<feature type="transmembrane region" description="Helical" evidence="11">
    <location>
        <begin position="742"/>
        <end position="759"/>
    </location>
</feature>
<dbReference type="SUPFAM" id="SSF90123">
    <property type="entry name" value="ABC transporter transmembrane region"/>
    <property type="match status" value="2"/>
</dbReference>
<dbReference type="GO" id="GO:0005886">
    <property type="term" value="C:plasma membrane"/>
    <property type="evidence" value="ECO:0007669"/>
    <property type="project" value="UniProtKB-SubCell"/>
</dbReference>
<evidence type="ECO:0000259" key="13">
    <source>
        <dbReference type="PROSITE" id="PS50929"/>
    </source>
</evidence>
<dbReference type="PROSITE" id="PS50893">
    <property type="entry name" value="ABC_TRANSPORTER_2"/>
    <property type="match status" value="2"/>
</dbReference>
<keyword evidence="4" id="KW-1003">Cell membrane</keyword>
<feature type="transmembrane region" description="Helical" evidence="11">
    <location>
        <begin position="48"/>
        <end position="67"/>
    </location>
</feature>
<keyword evidence="7" id="KW-0547">Nucleotide-binding</keyword>
<dbReference type="Pfam" id="PF00005">
    <property type="entry name" value="ABC_tran"/>
    <property type="match status" value="2"/>
</dbReference>
<dbReference type="Gene3D" id="1.20.1560.10">
    <property type="entry name" value="ABC transporter type 1, transmembrane domain"/>
    <property type="match status" value="2"/>
</dbReference>
<feature type="transmembrane region" description="Helical" evidence="11">
    <location>
        <begin position="662"/>
        <end position="683"/>
    </location>
</feature>
<accession>A0A1H4JS49</accession>
<evidence type="ECO:0000256" key="7">
    <source>
        <dbReference type="ARBA" id="ARBA00022741"/>
    </source>
</evidence>
<dbReference type="SMART" id="SM00382">
    <property type="entry name" value="AAA"/>
    <property type="match status" value="2"/>
</dbReference>
<feature type="transmembrane region" description="Helical" evidence="11">
    <location>
        <begin position="628"/>
        <end position="650"/>
    </location>
</feature>
<dbReference type="GO" id="GO:0034040">
    <property type="term" value="F:ATPase-coupled lipid transmembrane transporter activity"/>
    <property type="evidence" value="ECO:0007669"/>
    <property type="project" value="TreeGrafter"/>
</dbReference>
<reference evidence="15" key="1">
    <citation type="submission" date="2016-10" db="EMBL/GenBank/DDBJ databases">
        <authorList>
            <person name="Varghese N."/>
            <person name="Submissions S."/>
        </authorList>
    </citation>
    <scope>NUCLEOTIDE SEQUENCE [LARGE SCALE GENOMIC DNA]</scope>
    <source>
        <strain evidence="15">ES.061</strain>
    </source>
</reference>
<dbReference type="FunFam" id="3.40.50.300:FF:000221">
    <property type="entry name" value="Multidrug ABC transporter ATP-binding protein"/>
    <property type="match status" value="2"/>
</dbReference>
<keyword evidence="10 11" id="KW-0472">Membrane</keyword>
<name>A0A1H4JS49_9HYPH</name>
<evidence type="ECO:0000256" key="2">
    <source>
        <dbReference type="ARBA" id="ARBA00005417"/>
    </source>
</evidence>
<feature type="transmembrane region" description="Helical" evidence="11">
    <location>
        <begin position="765"/>
        <end position="786"/>
    </location>
</feature>
<organism evidence="14 15">
    <name type="scientific">Nitratireductor aquibiodomus</name>
    <dbReference type="NCBI Taxonomy" id="204799"/>
    <lineage>
        <taxon>Bacteria</taxon>
        <taxon>Pseudomonadati</taxon>
        <taxon>Pseudomonadota</taxon>
        <taxon>Alphaproteobacteria</taxon>
        <taxon>Hyphomicrobiales</taxon>
        <taxon>Phyllobacteriaceae</taxon>
        <taxon>Nitratireductor</taxon>
    </lineage>
</organism>
<dbReference type="AlphaFoldDB" id="A0A1H4JS49"/>
<feature type="transmembrane region" description="Helical" evidence="11">
    <location>
        <begin position="853"/>
        <end position="872"/>
    </location>
</feature>
<dbReference type="Gene3D" id="3.40.50.300">
    <property type="entry name" value="P-loop containing nucleotide triphosphate hydrolases"/>
    <property type="match status" value="2"/>
</dbReference>
<keyword evidence="6 11" id="KW-0812">Transmembrane</keyword>
<dbReference type="GO" id="GO:0016887">
    <property type="term" value="F:ATP hydrolysis activity"/>
    <property type="evidence" value="ECO:0007669"/>
    <property type="project" value="InterPro"/>
</dbReference>
<keyword evidence="5" id="KW-0762">Sugar transport</keyword>
<gene>
    <name evidence="14" type="ORF">SAMN05216452_1623</name>
</gene>
<dbReference type="InterPro" id="IPR003593">
    <property type="entry name" value="AAA+_ATPase"/>
</dbReference>
<evidence type="ECO:0000256" key="3">
    <source>
        <dbReference type="ARBA" id="ARBA00022448"/>
    </source>
</evidence>
<protein>
    <submittedName>
        <fullName evidence="14">ATP-binding cassette, subfamily B</fullName>
    </submittedName>
</protein>
<dbReference type="EMBL" id="FNSL01000001">
    <property type="protein sequence ID" value="SEB48967.1"/>
    <property type="molecule type" value="Genomic_DNA"/>
</dbReference>
<evidence type="ECO:0000256" key="10">
    <source>
        <dbReference type="ARBA" id="ARBA00023136"/>
    </source>
</evidence>
<dbReference type="PROSITE" id="PS50929">
    <property type="entry name" value="ABC_TM1F"/>
    <property type="match status" value="2"/>
</dbReference>
<dbReference type="InterPro" id="IPR036640">
    <property type="entry name" value="ABC1_TM_sf"/>
</dbReference>
<dbReference type="PANTHER" id="PTHR24221:SF654">
    <property type="entry name" value="ATP-BINDING CASSETTE SUB-FAMILY B MEMBER 6"/>
    <property type="match status" value="1"/>
</dbReference>
<keyword evidence="15" id="KW-1185">Reference proteome</keyword>
<proteinExistence type="inferred from homology"/>
<dbReference type="Proteomes" id="UP000199064">
    <property type="component" value="Unassembled WGS sequence"/>
</dbReference>
<dbReference type="InterPro" id="IPR017871">
    <property type="entry name" value="ABC_transporter-like_CS"/>
</dbReference>
<evidence type="ECO:0000256" key="8">
    <source>
        <dbReference type="ARBA" id="ARBA00022840"/>
    </source>
</evidence>
<dbReference type="PANTHER" id="PTHR24221">
    <property type="entry name" value="ATP-BINDING CASSETTE SUB-FAMILY B"/>
    <property type="match status" value="1"/>
</dbReference>
<dbReference type="CDD" id="cd07346">
    <property type="entry name" value="ABC_6TM_exporters"/>
    <property type="match status" value="2"/>
</dbReference>
<dbReference type="PROSITE" id="PS00211">
    <property type="entry name" value="ABC_TRANSPORTER_1"/>
    <property type="match status" value="2"/>
</dbReference>
<dbReference type="GO" id="GO:0005524">
    <property type="term" value="F:ATP binding"/>
    <property type="evidence" value="ECO:0007669"/>
    <property type="project" value="UniProtKB-KW"/>
</dbReference>
<feature type="domain" description="ABC transmembrane type-1" evidence="13">
    <location>
        <begin position="13"/>
        <end position="296"/>
    </location>
</feature>
<dbReference type="InterPro" id="IPR039421">
    <property type="entry name" value="Type_1_exporter"/>
</dbReference>
<feature type="domain" description="ABC transmembrane type-1" evidence="13">
    <location>
        <begin position="645"/>
        <end position="900"/>
    </location>
</feature>
<dbReference type="InterPro" id="IPR011527">
    <property type="entry name" value="ABC1_TM_dom"/>
</dbReference>
<comment type="similarity">
    <text evidence="2">Belongs to the ABC transporter superfamily.</text>
</comment>
<evidence type="ECO:0000313" key="14">
    <source>
        <dbReference type="EMBL" id="SEB48967.1"/>
    </source>
</evidence>
<dbReference type="GO" id="GO:0140359">
    <property type="term" value="F:ABC-type transporter activity"/>
    <property type="evidence" value="ECO:0007669"/>
    <property type="project" value="InterPro"/>
</dbReference>
<dbReference type="Pfam" id="PF00664">
    <property type="entry name" value="ABC_membrane"/>
    <property type="match status" value="2"/>
</dbReference>
<keyword evidence="8 14" id="KW-0067">ATP-binding</keyword>